<keyword evidence="4 7" id="KW-0812">Transmembrane</keyword>
<evidence type="ECO:0000256" key="3">
    <source>
        <dbReference type="ARBA" id="ARBA00022475"/>
    </source>
</evidence>
<feature type="transmembrane region" description="Helical" evidence="7">
    <location>
        <begin position="9"/>
        <end position="33"/>
    </location>
</feature>
<organism evidence="9 10">
    <name type="scientific">Capillibacterium thermochitinicola</name>
    <dbReference type="NCBI Taxonomy" id="2699427"/>
    <lineage>
        <taxon>Bacteria</taxon>
        <taxon>Bacillati</taxon>
        <taxon>Bacillota</taxon>
        <taxon>Capillibacterium</taxon>
    </lineage>
</organism>
<dbReference type="EMBL" id="JAAKDE010000009">
    <property type="protein sequence ID" value="MBA2132861.1"/>
    <property type="molecule type" value="Genomic_DNA"/>
</dbReference>
<accession>A0A8J6HRP8</accession>
<dbReference type="Pfam" id="PF00528">
    <property type="entry name" value="BPD_transp_1"/>
    <property type="match status" value="1"/>
</dbReference>
<feature type="transmembrane region" description="Helical" evidence="7">
    <location>
        <begin position="104"/>
        <end position="125"/>
    </location>
</feature>
<name>A0A8J6HRP8_9FIRM</name>
<dbReference type="PANTHER" id="PTHR43163">
    <property type="entry name" value="DIPEPTIDE TRANSPORT SYSTEM PERMEASE PROTEIN DPPB-RELATED"/>
    <property type="match status" value="1"/>
</dbReference>
<evidence type="ECO:0000256" key="2">
    <source>
        <dbReference type="ARBA" id="ARBA00022448"/>
    </source>
</evidence>
<dbReference type="InterPro" id="IPR000515">
    <property type="entry name" value="MetI-like"/>
</dbReference>
<comment type="similarity">
    <text evidence="7">Belongs to the binding-protein-dependent transport system permease family.</text>
</comment>
<reference evidence="9" key="1">
    <citation type="submission" date="2020-06" db="EMBL/GenBank/DDBJ databases">
        <title>Novel chitinolytic bacterium.</title>
        <authorList>
            <person name="Ungkulpasvich U."/>
            <person name="Kosugi A."/>
            <person name="Uke A."/>
        </authorList>
    </citation>
    <scope>NUCLEOTIDE SEQUENCE</scope>
    <source>
        <strain evidence="9">UUS1-1</strain>
    </source>
</reference>
<dbReference type="GO" id="GO:0005886">
    <property type="term" value="C:plasma membrane"/>
    <property type="evidence" value="ECO:0007669"/>
    <property type="project" value="UniProtKB-SubCell"/>
</dbReference>
<dbReference type="PROSITE" id="PS50928">
    <property type="entry name" value="ABC_TM1"/>
    <property type="match status" value="1"/>
</dbReference>
<feature type="transmembrane region" description="Helical" evidence="7">
    <location>
        <begin position="264"/>
        <end position="286"/>
    </location>
</feature>
<gene>
    <name evidence="9" type="ORF">G5B42_04805</name>
</gene>
<dbReference type="Gene3D" id="1.10.3720.10">
    <property type="entry name" value="MetI-like"/>
    <property type="match status" value="1"/>
</dbReference>
<evidence type="ECO:0000256" key="1">
    <source>
        <dbReference type="ARBA" id="ARBA00004651"/>
    </source>
</evidence>
<evidence type="ECO:0000256" key="4">
    <source>
        <dbReference type="ARBA" id="ARBA00022692"/>
    </source>
</evidence>
<evidence type="ECO:0000259" key="8">
    <source>
        <dbReference type="PROSITE" id="PS50928"/>
    </source>
</evidence>
<dbReference type="Proteomes" id="UP000657177">
    <property type="component" value="Unassembled WGS sequence"/>
</dbReference>
<comment type="caution">
    <text evidence="9">The sequence shown here is derived from an EMBL/GenBank/DDBJ whole genome shotgun (WGS) entry which is preliminary data.</text>
</comment>
<keyword evidence="10" id="KW-1185">Reference proteome</keyword>
<keyword evidence="2 7" id="KW-0813">Transport</keyword>
<dbReference type="SUPFAM" id="SSF161098">
    <property type="entry name" value="MetI-like"/>
    <property type="match status" value="1"/>
</dbReference>
<evidence type="ECO:0000256" key="7">
    <source>
        <dbReference type="RuleBase" id="RU363032"/>
    </source>
</evidence>
<sequence length="343" mass="38190">MLSYIVRRLLFLPVVLFGVTVLIFALISTLGPWTRVATFVPSPDAERHVDLEAIIRKYNLDDPPLKMYLRWVNNLLRGNLGWSQSSHMTVNEAIARRFPATLELTLFAVIPVILGGIFLGVISAVNHNKPIDHATRVMAITLWSMPDFVLGLAVLMVGFGILGWFPPGRLSAWAELEILRTSFRSYTGMHTIDALLNLRFDIFWDALRHIIAPVFTLACLWWAFMLRITRSSMLDVLNQDYVRTARAKGLDEKTVIRKHALGNALIPVTTVASSMLLGLLGGVVIVETVFNYPGLGLLTSTAATRLDVPCVVGVALFYAVILVVVNLVVDVLYSIIDPRVRLE</sequence>
<evidence type="ECO:0000313" key="9">
    <source>
        <dbReference type="EMBL" id="MBA2132861.1"/>
    </source>
</evidence>
<dbReference type="GO" id="GO:0071916">
    <property type="term" value="F:dipeptide transmembrane transporter activity"/>
    <property type="evidence" value="ECO:0007669"/>
    <property type="project" value="TreeGrafter"/>
</dbReference>
<feature type="transmembrane region" description="Helical" evidence="7">
    <location>
        <begin position="206"/>
        <end position="224"/>
    </location>
</feature>
<keyword evidence="6 7" id="KW-0472">Membrane</keyword>
<feature type="domain" description="ABC transmembrane type-1" evidence="8">
    <location>
        <begin position="98"/>
        <end position="333"/>
    </location>
</feature>
<evidence type="ECO:0000256" key="6">
    <source>
        <dbReference type="ARBA" id="ARBA00023136"/>
    </source>
</evidence>
<dbReference type="PANTHER" id="PTHR43163:SF6">
    <property type="entry name" value="DIPEPTIDE TRANSPORT SYSTEM PERMEASE PROTEIN DPPB-RELATED"/>
    <property type="match status" value="1"/>
</dbReference>
<dbReference type="AlphaFoldDB" id="A0A8J6HRP8"/>
<protein>
    <submittedName>
        <fullName evidence="9">ABC transporter permease</fullName>
    </submittedName>
</protein>
<keyword evidence="3" id="KW-1003">Cell membrane</keyword>
<dbReference type="CDD" id="cd06261">
    <property type="entry name" value="TM_PBP2"/>
    <property type="match status" value="1"/>
</dbReference>
<keyword evidence="5 7" id="KW-1133">Transmembrane helix</keyword>
<evidence type="ECO:0000256" key="5">
    <source>
        <dbReference type="ARBA" id="ARBA00022989"/>
    </source>
</evidence>
<proteinExistence type="inferred from homology"/>
<feature type="transmembrane region" description="Helical" evidence="7">
    <location>
        <begin position="137"/>
        <end position="165"/>
    </location>
</feature>
<evidence type="ECO:0000313" key="10">
    <source>
        <dbReference type="Proteomes" id="UP000657177"/>
    </source>
</evidence>
<feature type="transmembrane region" description="Helical" evidence="7">
    <location>
        <begin position="306"/>
        <end position="333"/>
    </location>
</feature>
<dbReference type="InterPro" id="IPR035906">
    <property type="entry name" value="MetI-like_sf"/>
</dbReference>
<comment type="subcellular location">
    <subcellularLocation>
        <location evidence="1 7">Cell membrane</location>
        <topology evidence="1 7">Multi-pass membrane protein</topology>
    </subcellularLocation>
</comment>
<dbReference type="RefSeq" id="WP_181339318.1">
    <property type="nucleotide sequence ID" value="NZ_JAAKDE010000009.1"/>
</dbReference>